<dbReference type="AlphaFoldDB" id="A0AAW0U9L7"/>
<dbReference type="InterPro" id="IPR017981">
    <property type="entry name" value="GPCR_2-like_7TM"/>
</dbReference>
<evidence type="ECO:0000256" key="3">
    <source>
        <dbReference type="ARBA" id="ARBA00022989"/>
    </source>
</evidence>
<feature type="compositionally biased region" description="Polar residues" evidence="5">
    <location>
        <begin position="1021"/>
        <end position="1036"/>
    </location>
</feature>
<dbReference type="PROSITE" id="PS50261">
    <property type="entry name" value="G_PROTEIN_RECEP_F2_4"/>
    <property type="match status" value="1"/>
</dbReference>
<feature type="chain" id="PRO_5043699075" description="G-protein coupled receptors family 2 profile 2 domain-containing protein" evidence="7">
    <location>
        <begin position="24"/>
        <end position="1098"/>
    </location>
</feature>
<feature type="transmembrane region" description="Helical" evidence="6">
    <location>
        <begin position="665"/>
        <end position="685"/>
    </location>
</feature>
<feature type="compositionally biased region" description="Acidic residues" evidence="5">
    <location>
        <begin position="82"/>
        <end position="91"/>
    </location>
</feature>
<feature type="domain" description="G-protein coupled receptors family 2 profile 2" evidence="8">
    <location>
        <begin position="621"/>
        <end position="930"/>
    </location>
</feature>
<protein>
    <recommendedName>
        <fullName evidence="8">G-protein coupled receptors family 2 profile 2 domain-containing protein</fullName>
    </recommendedName>
</protein>
<evidence type="ECO:0000313" key="10">
    <source>
        <dbReference type="Proteomes" id="UP001487740"/>
    </source>
</evidence>
<feature type="transmembrane region" description="Helical" evidence="6">
    <location>
        <begin position="875"/>
        <end position="896"/>
    </location>
</feature>
<dbReference type="EMBL" id="JARAKH010000017">
    <property type="protein sequence ID" value="KAK8395943.1"/>
    <property type="molecule type" value="Genomic_DNA"/>
</dbReference>
<keyword evidence="3 6" id="KW-1133">Transmembrane helix</keyword>
<evidence type="ECO:0000256" key="4">
    <source>
        <dbReference type="ARBA" id="ARBA00023136"/>
    </source>
</evidence>
<feature type="transmembrane region" description="Helical" evidence="6">
    <location>
        <begin position="735"/>
        <end position="754"/>
    </location>
</feature>
<evidence type="ECO:0000313" key="9">
    <source>
        <dbReference type="EMBL" id="KAK8395943.1"/>
    </source>
</evidence>
<keyword evidence="4 6" id="KW-0472">Membrane</keyword>
<dbReference type="GO" id="GO:0004930">
    <property type="term" value="F:G protein-coupled receptor activity"/>
    <property type="evidence" value="ECO:0007669"/>
    <property type="project" value="InterPro"/>
</dbReference>
<dbReference type="InterPro" id="IPR052808">
    <property type="entry name" value="GPCR_Mth-like"/>
</dbReference>
<sequence>MLCRRPPLLLLLLLVVPATSVTPDDIETEVTASTSRDEAQVTQGSSAATDEEGLVVGHSLVAGEAHENTAQGDPALKATPGEDGELEEQEESAGKGEAPTKAKSLILLDEDTAHQHNYVLEETAASTPVRKCCELGFFFSLQTQQCEAAPVNMDFEDIVQSLRQPDASSHGDVQLVTGLLPTCPGTGRTPVISEVVHGSHLLLEHGFLRSEVTGHDHDHDHYCLELAAPGPDQLEASIMVAAQCQPWPTKILTRKCCALDQYYDHALEECRPKLANMSGHEELVREFIRSDAGVSSIKVQTGTLRCDRGAPRIVVADQAFLDASSQLCERLTGKCHTTSSYCVEYLWAAGDTTMTAVASVCPVEAFHKCCPSEHLLTETGCALAGPGDVSARMRQLLEVLDPHYGFPTENGGQLCVQELITPDDADVQWWISKNGYLSVDTRGDSHDTMRYCVDDYLGPSNKTQTVAVLCHAELEELVHVHLSLHPSQEGTVGKCCPHGHYFSSSTYTCRPDDQGLELLDHPHVQAANITKLTFTSFPECQVSGGYHHYYVDPDLVGDDHALLSTNHMLEVVGLESGCVFTRHSFPRQAYCLDYTVNGSDRRPGVLVCPGMWQGYNLHAEKFGLTGILLGVSCAALFGTAFSLISTRVRRGLVTVKKVNTLAGRILLSYVFSYLVGFLLLMVNMKVEMKEGNSECQIIAWLLIFFLLAAFQWNTSICLESLLLTLHVETSETLRYLYHSLWAWGLPAFIASLALTLDHYRQSLPCSVITPKVGLYRCFFSDPAATLVYFYAPMLISLVANMVLLLVSRYVRAEKLRRLECGPARNQVSAPERNGTEMQGRGDPGKAPPPSNGPRPAQSGLRTHQTRNVWLESVKLVVWSGVTWLLEVVSFVISKYMVTPSESWYDYLWYVPSSVNALRGVGIFVILVLTPERRVQIRRTLLGLARQSGMSRFAKSGKSDEPSSTSGRHGTDMPSSGVGASEVGGGPGRRHMSIATTITQLSSVRSSHSNDSRSDSAGPVRTATSTHPHLATSVSQVDTRRSSLSSQSSDGDGPELDLEAGAGGRRRSSLATFGVVSLPSVHEEDDGAASLAPDNTSEA</sequence>
<evidence type="ECO:0000256" key="1">
    <source>
        <dbReference type="ARBA" id="ARBA00004141"/>
    </source>
</evidence>
<proteinExistence type="predicted"/>
<dbReference type="InterPro" id="IPR000832">
    <property type="entry name" value="GPCR_2_secretin-like"/>
</dbReference>
<feature type="transmembrane region" description="Helical" evidence="6">
    <location>
        <begin position="787"/>
        <end position="807"/>
    </location>
</feature>
<accession>A0AAW0U9L7</accession>
<dbReference type="CDD" id="cd15039">
    <property type="entry name" value="7tmB3_Methuselah-like"/>
    <property type="match status" value="1"/>
</dbReference>
<feature type="region of interest" description="Disordered" evidence="5">
    <location>
        <begin position="65"/>
        <end position="101"/>
    </location>
</feature>
<evidence type="ECO:0000256" key="2">
    <source>
        <dbReference type="ARBA" id="ARBA00022692"/>
    </source>
</evidence>
<evidence type="ECO:0000256" key="6">
    <source>
        <dbReference type="SAM" id="Phobius"/>
    </source>
</evidence>
<feature type="region of interest" description="Disordered" evidence="5">
    <location>
        <begin position="30"/>
        <end position="52"/>
    </location>
</feature>
<feature type="region of interest" description="Disordered" evidence="5">
    <location>
        <begin position="951"/>
        <end position="1098"/>
    </location>
</feature>
<gene>
    <name evidence="9" type="ORF">O3P69_005813</name>
</gene>
<feature type="region of interest" description="Disordered" evidence="5">
    <location>
        <begin position="825"/>
        <end position="861"/>
    </location>
</feature>
<evidence type="ECO:0000256" key="5">
    <source>
        <dbReference type="SAM" id="MobiDB-lite"/>
    </source>
</evidence>
<dbReference type="Gene3D" id="1.20.1070.10">
    <property type="entry name" value="Rhodopsin 7-helix transmembrane proteins"/>
    <property type="match status" value="1"/>
</dbReference>
<dbReference type="GO" id="GO:0016020">
    <property type="term" value="C:membrane"/>
    <property type="evidence" value="ECO:0007669"/>
    <property type="project" value="UniProtKB-SubCell"/>
</dbReference>
<keyword evidence="2 6" id="KW-0812">Transmembrane</keyword>
<feature type="transmembrane region" description="Helical" evidence="6">
    <location>
        <begin position="622"/>
        <end position="644"/>
    </location>
</feature>
<keyword evidence="10" id="KW-1185">Reference proteome</keyword>
<feature type="signal peptide" evidence="7">
    <location>
        <begin position="1"/>
        <end position="23"/>
    </location>
</feature>
<evidence type="ECO:0000256" key="7">
    <source>
        <dbReference type="SAM" id="SignalP"/>
    </source>
</evidence>
<evidence type="ECO:0000259" key="8">
    <source>
        <dbReference type="PROSITE" id="PS50261"/>
    </source>
</evidence>
<feature type="transmembrane region" description="Helical" evidence="6">
    <location>
        <begin position="697"/>
        <end position="723"/>
    </location>
</feature>
<dbReference type="GO" id="GO:0007166">
    <property type="term" value="P:cell surface receptor signaling pathway"/>
    <property type="evidence" value="ECO:0007669"/>
    <property type="project" value="InterPro"/>
</dbReference>
<feature type="transmembrane region" description="Helical" evidence="6">
    <location>
        <begin position="908"/>
        <end position="928"/>
    </location>
</feature>
<comment type="caution">
    <text evidence="9">The sequence shown here is derived from an EMBL/GenBank/DDBJ whole genome shotgun (WGS) entry which is preliminary data.</text>
</comment>
<dbReference type="PANTHER" id="PTHR46953:SF1">
    <property type="entry name" value="G-PROTEIN COUPLED RECEPTOR MTH-LIKE 1-RELATED"/>
    <property type="match status" value="1"/>
</dbReference>
<organism evidence="9 10">
    <name type="scientific">Scylla paramamosain</name>
    <name type="common">Mud crab</name>
    <dbReference type="NCBI Taxonomy" id="85552"/>
    <lineage>
        <taxon>Eukaryota</taxon>
        <taxon>Metazoa</taxon>
        <taxon>Ecdysozoa</taxon>
        <taxon>Arthropoda</taxon>
        <taxon>Crustacea</taxon>
        <taxon>Multicrustacea</taxon>
        <taxon>Malacostraca</taxon>
        <taxon>Eumalacostraca</taxon>
        <taxon>Eucarida</taxon>
        <taxon>Decapoda</taxon>
        <taxon>Pleocyemata</taxon>
        <taxon>Brachyura</taxon>
        <taxon>Eubrachyura</taxon>
        <taxon>Portunoidea</taxon>
        <taxon>Portunidae</taxon>
        <taxon>Portuninae</taxon>
        <taxon>Scylla</taxon>
    </lineage>
</organism>
<name>A0AAW0U9L7_SCYPA</name>
<reference evidence="9 10" key="1">
    <citation type="submission" date="2023-03" db="EMBL/GenBank/DDBJ databases">
        <title>High-quality genome of Scylla paramamosain provides insights in environmental adaptation.</title>
        <authorList>
            <person name="Zhang L."/>
        </authorList>
    </citation>
    <scope>NUCLEOTIDE SEQUENCE [LARGE SCALE GENOMIC DNA]</scope>
    <source>
        <strain evidence="9">LZ_2023a</strain>
        <tissue evidence="9">Muscle</tissue>
    </source>
</reference>
<dbReference type="Pfam" id="PF00002">
    <property type="entry name" value="7tm_2"/>
    <property type="match status" value="1"/>
</dbReference>
<comment type="subcellular location">
    <subcellularLocation>
        <location evidence="1">Membrane</location>
        <topology evidence="1">Multi-pass membrane protein</topology>
    </subcellularLocation>
</comment>
<keyword evidence="7" id="KW-0732">Signal</keyword>
<dbReference type="PANTHER" id="PTHR46953">
    <property type="entry name" value="G-PROTEIN COUPLED RECEPTOR MTH-LIKE 1-RELATED"/>
    <property type="match status" value="1"/>
</dbReference>
<feature type="compositionally biased region" description="Polar residues" evidence="5">
    <location>
        <begin position="30"/>
        <end position="48"/>
    </location>
</feature>
<dbReference type="Proteomes" id="UP001487740">
    <property type="component" value="Unassembled WGS sequence"/>
</dbReference>